<dbReference type="InterPro" id="IPR036052">
    <property type="entry name" value="TrpB-like_PALP_sf"/>
</dbReference>
<accession>A0A9X1U225</accession>
<evidence type="ECO:0000259" key="6">
    <source>
        <dbReference type="Pfam" id="PF00291"/>
    </source>
</evidence>
<evidence type="ECO:0000256" key="4">
    <source>
        <dbReference type="PIRSR" id="PIRSR006278-1"/>
    </source>
</evidence>
<name>A0A9X1U225_9FLAO</name>
<reference evidence="7" key="1">
    <citation type="submission" date="2021-09" db="EMBL/GenBank/DDBJ databases">
        <title>Genome of Aequorivita sp. strain F47161.</title>
        <authorList>
            <person name="Wang Y."/>
        </authorList>
    </citation>
    <scope>NUCLEOTIDE SEQUENCE</scope>
    <source>
        <strain evidence="7">F47161</strain>
    </source>
</reference>
<dbReference type="GO" id="GO:0019148">
    <property type="term" value="F:D-cysteine desulfhydrase activity"/>
    <property type="evidence" value="ECO:0007669"/>
    <property type="project" value="TreeGrafter"/>
</dbReference>
<dbReference type="Proteomes" id="UP001139461">
    <property type="component" value="Unassembled WGS sequence"/>
</dbReference>
<feature type="domain" description="Tryptophan synthase beta chain-like PALP" evidence="6">
    <location>
        <begin position="23"/>
        <end position="286"/>
    </location>
</feature>
<proteinExistence type="inferred from homology"/>
<evidence type="ECO:0000313" key="7">
    <source>
        <dbReference type="EMBL" id="MCG2419480.1"/>
    </source>
</evidence>
<dbReference type="SUPFAM" id="SSF53686">
    <property type="entry name" value="Tryptophan synthase beta subunit-like PLP-dependent enzymes"/>
    <property type="match status" value="1"/>
</dbReference>
<evidence type="ECO:0000256" key="3">
    <source>
        <dbReference type="ARBA" id="ARBA00022898"/>
    </source>
</evidence>
<keyword evidence="3 5" id="KW-0663">Pyridoxal phosphate</keyword>
<evidence type="ECO:0000256" key="1">
    <source>
        <dbReference type="ARBA" id="ARBA00001933"/>
    </source>
</evidence>
<comment type="cofactor">
    <cofactor evidence="1">
        <name>pyridoxal 5'-phosphate</name>
        <dbReference type="ChEBI" id="CHEBI:597326"/>
    </cofactor>
</comment>
<dbReference type="RefSeq" id="WP_237603266.1">
    <property type="nucleotide sequence ID" value="NZ_JAIRBA010000020.1"/>
</dbReference>
<dbReference type="Gene3D" id="3.40.50.1100">
    <property type="match status" value="2"/>
</dbReference>
<protein>
    <submittedName>
        <fullName evidence="7">Pyridoxal-phosphate dependent enzyme</fullName>
    </submittedName>
</protein>
<dbReference type="PANTHER" id="PTHR43780">
    <property type="entry name" value="1-AMINOCYCLOPROPANE-1-CARBOXYLATE DEAMINASE-RELATED"/>
    <property type="match status" value="1"/>
</dbReference>
<evidence type="ECO:0000313" key="8">
    <source>
        <dbReference type="Proteomes" id="UP001139461"/>
    </source>
</evidence>
<gene>
    <name evidence="7" type="ORF">K8089_10640</name>
</gene>
<dbReference type="InterPro" id="IPR027278">
    <property type="entry name" value="ACCD_DCysDesulf"/>
</dbReference>
<dbReference type="AlphaFoldDB" id="A0A9X1U225"/>
<comment type="caution">
    <text evidence="7">The sequence shown here is derived from an EMBL/GenBank/DDBJ whole genome shotgun (WGS) entry which is preliminary data.</text>
</comment>
<keyword evidence="8" id="KW-1185">Reference proteome</keyword>
<dbReference type="PIRSF" id="PIRSF006278">
    <property type="entry name" value="ACCD_DCysDesulf"/>
    <property type="match status" value="1"/>
</dbReference>
<evidence type="ECO:0000256" key="5">
    <source>
        <dbReference type="PIRSR" id="PIRSR006278-2"/>
    </source>
</evidence>
<dbReference type="Pfam" id="PF00291">
    <property type="entry name" value="PALP"/>
    <property type="match status" value="1"/>
</dbReference>
<dbReference type="InterPro" id="IPR001926">
    <property type="entry name" value="TrpB-like_PALP"/>
</dbReference>
<comment type="similarity">
    <text evidence="2">Belongs to the ACC deaminase/D-cysteine desulfhydrase family.</text>
</comment>
<dbReference type="PANTHER" id="PTHR43780:SF2">
    <property type="entry name" value="1-AMINOCYCLOPROPANE-1-CARBOXYLATE DEAMINASE-RELATED"/>
    <property type="match status" value="1"/>
</dbReference>
<feature type="modified residue" description="N6-(pyridoxal phosphate)lysine" evidence="5">
    <location>
        <position position="43"/>
    </location>
</feature>
<sequence length="307" mass="33986">MENLLLAKPIPVTEIDLSLFSITRYRLFVKREDLIHPFVSGNKFRKLKYNLQAAQKLSCETLLTFGGAFSNHIAAVAAAGKEMGFKTIGIIRGEELESKIAKNPTLTFAKDCGMQFHFISRQAYRLKEENEFIEELKNQFGDFYLLPEGGTNALAIKGCEEILGEVAFSADSICVPVGTGGTMAGLVKASNDGQQVLGFSALKGIFQSSEIAKYTSKANFKITDSYCFGGYGKIDIELVRFINEFKEKTNILLDPVYTGKMMYGIMDLLKKGYFKENSCIFAVHTGGLQGIAGMNQKLKKKNLPLIE</sequence>
<organism evidence="7 8">
    <name type="scientific">Aequorivita vitellina</name>
    <dbReference type="NCBI Taxonomy" id="2874475"/>
    <lineage>
        <taxon>Bacteria</taxon>
        <taxon>Pseudomonadati</taxon>
        <taxon>Bacteroidota</taxon>
        <taxon>Flavobacteriia</taxon>
        <taxon>Flavobacteriales</taxon>
        <taxon>Flavobacteriaceae</taxon>
        <taxon>Aequorivita</taxon>
    </lineage>
</organism>
<evidence type="ECO:0000256" key="2">
    <source>
        <dbReference type="ARBA" id="ARBA00008639"/>
    </source>
</evidence>
<dbReference type="EMBL" id="JAIRBA010000020">
    <property type="protein sequence ID" value="MCG2419480.1"/>
    <property type="molecule type" value="Genomic_DNA"/>
</dbReference>
<feature type="active site" description="Nucleophile" evidence="4">
    <location>
        <position position="70"/>
    </location>
</feature>